<dbReference type="GeneID" id="85227183"/>
<feature type="region of interest" description="Disordered" evidence="1">
    <location>
        <begin position="1"/>
        <end position="67"/>
    </location>
</feature>
<keyword evidence="3" id="KW-1185">Reference proteome</keyword>
<dbReference type="Proteomes" id="UP001217754">
    <property type="component" value="Chromosome 7"/>
</dbReference>
<feature type="compositionally biased region" description="Low complexity" evidence="1">
    <location>
        <begin position="526"/>
        <end position="538"/>
    </location>
</feature>
<gene>
    <name evidence="2" type="ORF">MJAP1_003532</name>
</gene>
<feature type="region of interest" description="Disordered" evidence="1">
    <location>
        <begin position="96"/>
        <end position="116"/>
    </location>
</feature>
<feature type="region of interest" description="Disordered" evidence="1">
    <location>
        <begin position="191"/>
        <end position="265"/>
    </location>
</feature>
<reference evidence="2" key="1">
    <citation type="submission" date="2023-03" db="EMBL/GenBank/DDBJ databases">
        <title>Mating type loci evolution in Malassezia.</title>
        <authorList>
            <person name="Coelho M.A."/>
        </authorList>
    </citation>
    <scope>NUCLEOTIDE SEQUENCE</scope>
    <source>
        <strain evidence="2">CBS 9431</strain>
    </source>
</reference>
<evidence type="ECO:0000313" key="3">
    <source>
        <dbReference type="Proteomes" id="UP001217754"/>
    </source>
</evidence>
<feature type="compositionally biased region" description="Polar residues" evidence="1">
    <location>
        <begin position="377"/>
        <end position="387"/>
    </location>
</feature>
<feature type="compositionally biased region" description="Basic and acidic residues" evidence="1">
    <location>
        <begin position="216"/>
        <end position="230"/>
    </location>
</feature>
<organism evidence="2 3">
    <name type="scientific">Malassezia japonica</name>
    <dbReference type="NCBI Taxonomy" id="223818"/>
    <lineage>
        <taxon>Eukaryota</taxon>
        <taxon>Fungi</taxon>
        <taxon>Dikarya</taxon>
        <taxon>Basidiomycota</taxon>
        <taxon>Ustilaginomycotina</taxon>
        <taxon>Malasseziomycetes</taxon>
        <taxon>Malasseziales</taxon>
        <taxon>Malasseziaceae</taxon>
        <taxon>Malassezia</taxon>
    </lineage>
</organism>
<feature type="region of interest" description="Disordered" evidence="1">
    <location>
        <begin position="377"/>
        <end position="479"/>
    </location>
</feature>
<protein>
    <submittedName>
        <fullName evidence="2">Uncharacterized protein</fullName>
    </submittedName>
</protein>
<evidence type="ECO:0000313" key="2">
    <source>
        <dbReference type="EMBL" id="WFD40546.1"/>
    </source>
</evidence>
<evidence type="ECO:0000256" key="1">
    <source>
        <dbReference type="SAM" id="MobiDB-lite"/>
    </source>
</evidence>
<feature type="compositionally biased region" description="Pro residues" evidence="1">
    <location>
        <begin position="448"/>
        <end position="466"/>
    </location>
</feature>
<dbReference type="AlphaFoldDB" id="A0AAF0JH54"/>
<sequence length="1005" mass="108074">MSHDDAAPSADAKRASFVGERQSIFSPAPPVPGAWGLSPAPDGRSASALGAPIASAHETARPASAAGVYTDKEASRAASIEAWNALTQRAAQNAPLDSLSPHTDRGSVGSPFSPASTYWTTRSALESDRGSDGFNTPQTVQSALWRFVPTADIIPEESVRSGSSDRETHRVVHHEGFVLPPMKLRDFAQHLERSESQRSRSSAGGSASSWLQRRRERQESVSSARDKGEAVRSPLAQSSEVADEPKKTTRVEPTVHSPLPPVLSALGAPVKEGEALERPVFAPPEDLAETTPYEPVREAPKTETIGTRTERSDAPAPALPSWSVAAPAPVTSPSLSDRMTELGGLGFEVQRKDAEAPTNASIPPELREVRALNIQKPQTAEVGSSWSDACKTPANPSETPVPTQRADLRNFSGGSFLMSPATAQSRGWASPPPPLLYPNEALYMGEPAPQPASQPEPQPEPEPQPAPSWSGAKPGRRKASEMLDELLRQTEAEYAPAAALPSASTAMPWMQQGHKEVESHGEAPRAEPASAAPAAAPVRAPVPTVVDEADEASLATPHVDRAKPAPPIPAYLDAAHEGDASQLSMLGSVVGKQTPFNFDTYFDSSLQRIHTEVSSNPMLPTAPGAAGRIPAPESDPTDLFRNAPLRALHASASPIENLHEFTYIMDDGAPLLTPYTGARPQKPVPDATWVPSLPPLDTFLPEEREIVGVPPLVQPTKHVAGLFDDWDMDAPQTTALPLEFVTRPNSILSRGRPVKKTEEGTGSIFYASLPEKRHKSFPQPMPVPADTTQPIKTWNFEDDDEELEPEPEPEPEPKPRPAPRRPEPEPAPAPRHIPEPAQPTFATPPKPKRKAKKDVHTKYMPDEPNVQTKRGTWWRRKGQTPTKAAAAPPESPRASTSTSNTTKYARRTGPPGFEPSQPGKYYLAGTVSLPTLNIARTPEQRARNETGLPETEPALIQSLLAAPSSSTVRARAGIIKTLPFSEEVVPPLGQVLVAEERKILVRPVM</sequence>
<feature type="compositionally biased region" description="Acidic residues" evidence="1">
    <location>
        <begin position="796"/>
        <end position="810"/>
    </location>
</feature>
<feature type="compositionally biased region" description="Basic and acidic residues" evidence="1">
    <location>
        <begin position="513"/>
        <end position="525"/>
    </location>
</feature>
<feature type="compositionally biased region" description="Basic and acidic residues" evidence="1">
    <location>
        <begin position="1"/>
        <end position="14"/>
    </location>
</feature>
<feature type="compositionally biased region" description="Low complexity" evidence="1">
    <location>
        <begin position="199"/>
        <end position="209"/>
    </location>
</feature>
<proteinExistence type="predicted"/>
<accession>A0AAF0JH54</accession>
<feature type="compositionally biased region" description="Basic and acidic residues" evidence="1">
    <location>
        <begin position="811"/>
        <end position="824"/>
    </location>
</feature>
<name>A0AAF0JH54_9BASI</name>
<dbReference type="RefSeq" id="XP_060123443.1">
    <property type="nucleotide sequence ID" value="XM_060267460.1"/>
</dbReference>
<feature type="region of interest" description="Disordered" evidence="1">
    <location>
        <begin position="766"/>
        <end position="922"/>
    </location>
</feature>
<feature type="region of interest" description="Disordered" evidence="1">
    <location>
        <begin position="509"/>
        <end position="538"/>
    </location>
</feature>
<dbReference type="EMBL" id="CP119964">
    <property type="protein sequence ID" value="WFD40546.1"/>
    <property type="molecule type" value="Genomic_DNA"/>
</dbReference>
<feature type="region of interest" description="Disordered" evidence="1">
    <location>
        <begin position="277"/>
        <end position="338"/>
    </location>
</feature>
<feature type="compositionally biased region" description="Low complexity" evidence="1">
    <location>
        <begin position="884"/>
        <end position="899"/>
    </location>
</feature>